<organism evidence="2 3">
    <name type="scientific">Paenibacillus borealis</name>
    <dbReference type="NCBI Taxonomy" id="160799"/>
    <lineage>
        <taxon>Bacteria</taxon>
        <taxon>Bacillati</taxon>
        <taxon>Bacillota</taxon>
        <taxon>Bacilli</taxon>
        <taxon>Bacillales</taxon>
        <taxon>Paenibacillaceae</taxon>
        <taxon>Paenibacillus</taxon>
    </lineage>
</organism>
<sequence>MEIRQLHAEDFEKGLSLSEYAFQYKVSGEDRERAREKFKPERIWGLFEGEVLGAELTLLPLQTYIQGKPVSMGGIAGVATWPENRRQGYVAKLLTHTLQTMNEAGQTLSFLHPFLIPFYRKFGWEIYCEYKKYNIPVGKFPKKAEIQGSVKRGAANIEVLQQLYISFAVRYNGSLQRTEEWWKERVLDEDTHQCVFYSQQGEPEGYVLYKIVNKELVIDEFVYLNEEARQGLWTFLANHDSMITGASLKLVPSDDILPYLLPDPRITQENYPYFMARIVNAKAFVENLSFHVLSGVQERLLYIEDEHAPWNKGLWRWEAAEHGKVSLIQIPGDKTNAELVCSIGTLTAMLMGYKRPVEMSRYGQLSGTHEAVDWLEKLIPEAETALFDFF</sequence>
<dbReference type="PROSITE" id="PS51186">
    <property type="entry name" value="GNAT"/>
    <property type="match status" value="1"/>
</dbReference>
<dbReference type="Proteomes" id="UP000029518">
    <property type="component" value="Chromosome"/>
</dbReference>
<proteinExistence type="predicted"/>
<gene>
    <name evidence="2" type="ORF">PBOR_33030</name>
</gene>
<dbReference type="Pfam" id="PF17668">
    <property type="entry name" value="Acetyltransf_17"/>
    <property type="match status" value="1"/>
</dbReference>
<keyword evidence="3" id="KW-1185">Reference proteome</keyword>
<dbReference type="Pfam" id="PF13530">
    <property type="entry name" value="SCP2_2"/>
    <property type="match status" value="1"/>
</dbReference>
<evidence type="ECO:0000259" key="1">
    <source>
        <dbReference type="PROSITE" id="PS51186"/>
    </source>
</evidence>
<accession>A0A089MXQ4</accession>
<dbReference type="PANTHER" id="PTHR37817:SF1">
    <property type="entry name" value="N-ACETYLTRANSFERASE EIS"/>
    <property type="match status" value="1"/>
</dbReference>
<dbReference type="Pfam" id="PF13527">
    <property type="entry name" value="Acetyltransf_9"/>
    <property type="match status" value="1"/>
</dbReference>
<dbReference type="InterPro" id="IPR051554">
    <property type="entry name" value="Acetyltransferase_Eis"/>
</dbReference>
<protein>
    <submittedName>
        <fullName evidence="2">Acetyltransferase</fullName>
    </submittedName>
</protein>
<reference evidence="2" key="1">
    <citation type="submission" date="2014-08" db="EMBL/GenBank/DDBJ databases">
        <title>Comparative genomics of the Paenibacillus odorifer group.</title>
        <authorList>
            <person name="den Bakker H.C."/>
            <person name="Tsai Y.-C.Y.-C."/>
            <person name="Martin N."/>
            <person name="Korlach J."/>
            <person name="Wiedmann M."/>
        </authorList>
    </citation>
    <scope>NUCLEOTIDE SEQUENCE [LARGE SCALE GENOMIC DNA]</scope>
    <source>
        <strain evidence="2">DSM 13188</strain>
    </source>
</reference>
<dbReference type="InterPro" id="IPR016181">
    <property type="entry name" value="Acyl_CoA_acyltransferase"/>
</dbReference>
<dbReference type="PANTHER" id="PTHR37817">
    <property type="entry name" value="N-ACETYLTRANSFERASE EIS"/>
    <property type="match status" value="1"/>
</dbReference>
<dbReference type="AlphaFoldDB" id="A0A089MXQ4"/>
<dbReference type="KEGG" id="pbd:PBOR_33030"/>
<dbReference type="EMBL" id="CP009285">
    <property type="protein sequence ID" value="AIQ61189.1"/>
    <property type="molecule type" value="Genomic_DNA"/>
</dbReference>
<dbReference type="RefSeq" id="WP_042217944.1">
    <property type="nucleotide sequence ID" value="NZ_CP009285.1"/>
</dbReference>
<name>A0A089MXQ4_PAEBO</name>
<dbReference type="GO" id="GO:0034069">
    <property type="term" value="F:aminoglycoside N-acetyltransferase activity"/>
    <property type="evidence" value="ECO:0007669"/>
    <property type="project" value="TreeGrafter"/>
</dbReference>
<dbReference type="HOGENOM" id="CLU_050659_1_1_9"/>
<evidence type="ECO:0000313" key="2">
    <source>
        <dbReference type="EMBL" id="AIQ61189.1"/>
    </source>
</evidence>
<dbReference type="SUPFAM" id="SSF55718">
    <property type="entry name" value="SCP-like"/>
    <property type="match status" value="1"/>
</dbReference>
<dbReference type="GO" id="GO:0030649">
    <property type="term" value="P:aminoglycoside antibiotic catabolic process"/>
    <property type="evidence" value="ECO:0007669"/>
    <property type="project" value="TreeGrafter"/>
</dbReference>
<dbReference type="OrthoDB" id="9768284at2"/>
<dbReference type="InterPro" id="IPR041380">
    <property type="entry name" value="Acetyltransf_17"/>
</dbReference>
<evidence type="ECO:0000313" key="3">
    <source>
        <dbReference type="Proteomes" id="UP000029518"/>
    </source>
</evidence>
<dbReference type="Gene3D" id="3.30.1050.10">
    <property type="entry name" value="SCP2 sterol-binding domain"/>
    <property type="match status" value="1"/>
</dbReference>
<feature type="domain" description="N-acetyltransferase" evidence="1">
    <location>
        <begin position="1"/>
        <end position="147"/>
    </location>
</feature>
<dbReference type="SUPFAM" id="SSF55729">
    <property type="entry name" value="Acyl-CoA N-acyltransferases (Nat)"/>
    <property type="match status" value="1"/>
</dbReference>
<dbReference type="InterPro" id="IPR025559">
    <property type="entry name" value="Eis_dom"/>
</dbReference>
<dbReference type="InterPro" id="IPR036527">
    <property type="entry name" value="SCP2_sterol-bd_dom_sf"/>
</dbReference>
<dbReference type="Gene3D" id="3.40.630.30">
    <property type="match status" value="2"/>
</dbReference>
<dbReference type="InterPro" id="IPR000182">
    <property type="entry name" value="GNAT_dom"/>
</dbReference>